<reference evidence="1 2" key="1">
    <citation type="journal article" date="2019" name="G3 (Bethesda)">
        <title>Sequencing of a Wild Apple (Malus baccata) Genome Unravels the Differences Between Cultivated and Wild Apple Species Regarding Disease Resistance and Cold Tolerance.</title>
        <authorList>
            <person name="Chen X."/>
        </authorList>
    </citation>
    <scope>NUCLEOTIDE SEQUENCE [LARGE SCALE GENOMIC DNA]</scope>
    <source>
        <strain evidence="2">cv. Shandingzi</strain>
        <tissue evidence="1">Leaves</tissue>
    </source>
</reference>
<organism evidence="1 2">
    <name type="scientific">Malus baccata</name>
    <name type="common">Siberian crab apple</name>
    <name type="synonym">Pyrus baccata</name>
    <dbReference type="NCBI Taxonomy" id="106549"/>
    <lineage>
        <taxon>Eukaryota</taxon>
        <taxon>Viridiplantae</taxon>
        <taxon>Streptophyta</taxon>
        <taxon>Embryophyta</taxon>
        <taxon>Tracheophyta</taxon>
        <taxon>Spermatophyta</taxon>
        <taxon>Magnoliopsida</taxon>
        <taxon>eudicotyledons</taxon>
        <taxon>Gunneridae</taxon>
        <taxon>Pentapetalae</taxon>
        <taxon>rosids</taxon>
        <taxon>fabids</taxon>
        <taxon>Rosales</taxon>
        <taxon>Rosaceae</taxon>
        <taxon>Amygdaloideae</taxon>
        <taxon>Maleae</taxon>
        <taxon>Malus</taxon>
    </lineage>
</organism>
<proteinExistence type="predicted"/>
<dbReference type="Proteomes" id="UP000315295">
    <property type="component" value="Unassembled WGS sequence"/>
</dbReference>
<sequence>MVNTTRNGSNVKLDDVYWILDLLALLCSLLCCLDPTPKLILTQFQRSSAVFVGKVRVAHKHG</sequence>
<evidence type="ECO:0000313" key="1">
    <source>
        <dbReference type="EMBL" id="TQE12501.1"/>
    </source>
</evidence>
<gene>
    <name evidence="1" type="ORF">C1H46_001892</name>
</gene>
<dbReference type="EMBL" id="VIEB01000019">
    <property type="protein sequence ID" value="TQE12501.1"/>
    <property type="molecule type" value="Genomic_DNA"/>
</dbReference>
<name>A0A540NNB2_MALBA</name>
<evidence type="ECO:0000313" key="2">
    <source>
        <dbReference type="Proteomes" id="UP000315295"/>
    </source>
</evidence>
<protein>
    <submittedName>
        <fullName evidence="1">Uncharacterized protein</fullName>
    </submittedName>
</protein>
<dbReference type="AlphaFoldDB" id="A0A540NNB2"/>
<comment type="caution">
    <text evidence="1">The sequence shown here is derived from an EMBL/GenBank/DDBJ whole genome shotgun (WGS) entry which is preliminary data.</text>
</comment>
<accession>A0A540NNB2</accession>
<keyword evidence="2" id="KW-1185">Reference proteome</keyword>